<name>A0ABQ7EC31_BRACR</name>
<proteinExistence type="predicted"/>
<evidence type="ECO:0000313" key="3">
    <source>
        <dbReference type="Proteomes" id="UP000266723"/>
    </source>
</evidence>
<reference evidence="2 3" key="1">
    <citation type="journal article" date="2020" name="BMC Genomics">
        <title>Intraspecific diversification of the crop wild relative Brassica cretica Lam. using demographic model selection.</title>
        <authorList>
            <person name="Kioukis A."/>
            <person name="Michalopoulou V.A."/>
            <person name="Briers L."/>
            <person name="Pirintsos S."/>
            <person name="Studholme D.J."/>
            <person name="Pavlidis P."/>
            <person name="Sarris P.F."/>
        </authorList>
    </citation>
    <scope>NUCLEOTIDE SEQUENCE [LARGE SCALE GENOMIC DNA]</scope>
    <source>
        <strain evidence="3">cv. PFS-1207/04</strain>
    </source>
</reference>
<sequence length="105" mass="11955">MTSTLIDSTTTTSTDEKTSTSIDGSPHKSTDVSSCDLVPDLDREKTMEYFLELEDEAQPENLNHNLEKKLDDYQHTSEKDLETSKASIDRHQPDTIDRHQQTNID</sequence>
<organism evidence="2 3">
    <name type="scientific">Brassica cretica</name>
    <name type="common">Mustard</name>
    <dbReference type="NCBI Taxonomy" id="69181"/>
    <lineage>
        <taxon>Eukaryota</taxon>
        <taxon>Viridiplantae</taxon>
        <taxon>Streptophyta</taxon>
        <taxon>Embryophyta</taxon>
        <taxon>Tracheophyta</taxon>
        <taxon>Spermatophyta</taxon>
        <taxon>Magnoliopsida</taxon>
        <taxon>eudicotyledons</taxon>
        <taxon>Gunneridae</taxon>
        <taxon>Pentapetalae</taxon>
        <taxon>rosids</taxon>
        <taxon>malvids</taxon>
        <taxon>Brassicales</taxon>
        <taxon>Brassicaceae</taxon>
        <taxon>Brassiceae</taxon>
        <taxon>Brassica</taxon>
    </lineage>
</organism>
<comment type="caution">
    <text evidence="2">The sequence shown here is derived from an EMBL/GenBank/DDBJ whole genome shotgun (WGS) entry which is preliminary data.</text>
</comment>
<feature type="region of interest" description="Disordered" evidence="1">
    <location>
        <begin position="1"/>
        <end position="38"/>
    </location>
</feature>
<dbReference type="Proteomes" id="UP000266723">
    <property type="component" value="Unassembled WGS sequence"/>
</dbReference>
<feature type="region of interest" description="Disordered" evidence="1">
    <location>
        <begin position="54"/>
        <end position="105"/>
    </location>
</feature>
<feature type="compositionally biased region" description="Low complexity" evidence="1">
    <location>
        <begin position="1"/>
        <end position="23"/>
    </location>
</feature>
<accession>A0ABQ7EC31</accession>
<gene>
    <name evidence="2" type="ORF">DY000_02022342</name>
</gene>
<evidence type="ECO:0000256" key="1">
    <source>
        <dbReference type="SAM" id="MobiDB-lite"/>
    </source>
</evidence>
<protein>
    <submittedName>
        <fullName evidence="2">Uncharacterized protein</fullName>
    </submittedName>
</protein>
<dbReference type="EMBL" id="QGKV02000299">
    <property type="protein sequence ID" value="KAF3594554.1"/>
    <property type="molecule type" value="Genomic_DNA"/>
</dbReference>
<keyword evidence="3" id="KW-1185">Reference proteome</keyword>
<feature type="compositionally biased region" description="Basic and acidic residues" evidence="1">
    <location>
        <begin position="65"/>
        <end position="105"/>
    </location>
</feature>
<evidence type="ECO:0000313" key="2">
    <source>
        <dbReference type="EMBL" id="KAF3594554.1"/>
    </source>
</evidence>